<proteinExistence type="predicted"/>
<sequence>MASYSYKDRAQIMIKCFCGCTDMTVAEVLRVHGLFGRVKDILSDPPAAKLFGQFMRKRRSGDKNETEQYLEIYLMCIQLKSQPIITQGDLSELVNRGLPRELEQDLTKSVLSGNRMEIIRCLGCIQVKCSNEIGGSAEFHDFKKAIEEKLGRVPKELK</sequence>
<dbReference type="EMBL" id="JAMKOV010000001">
    <property type="protein sequence ID" value="KAI8045931.1"/>
    <property type="molecule type" value="Genomic_DNA"/>
</dbReference>
<reference evidence="1" key="1">
    <citation type="journal article" date="2023" name="Genome Biol. Evol.">
        <title>Long-read-based Genome Assembly of Drosophila gunungcola Reveals Fewer Chemosensory Genes in Flower-breeding Species.</title>
        <authorList>
            <person name="Negi A."/>
            <person name="Liao B.Y."/>
            <person name="Yeh S.D."/>
        </authorList>
    </citation>
    <scope>NUCLEOTIDE SEQUENCE</scope>
    <source>
        <strain evidence="1">Sukarami</strain>
    </source>
</reference>
<evidence type="ECO:0000313" key="1">
    <source>
        <dbReference type="EMBL" id="KAI8045931.1"/>
    </source>
</evidence>
<evidence type="ECO:0000313" key="2">
    <source>
        <dbReference type="Proteomes" id="UP001059596"/>
    </source>
</evidence>
<protein>
    <submittedName>
        <fullName evidence="1">Uncharacterized protein</fullName>
    </submittedName>
</protein>
<accession>A0A9P9YZF7</accession>
<name>A0A9P9YZF7_9MUSC</name>
<dbReference type="OrthoDB" id="7770343at2759"/>
<organism evidence="1 2">
    <name type="scientific">Drosophila gunungcola</name>
    <name type="common">fruit fly</name>
    <dbReference type="NCBI Taxonomy" id="103775"/>
    <lineage>
        <taxon>Eukaryota</taxon>
        <taxon>Metazoa</taxon>
        <taxon>Ecdysozoa</taxon>
        <taxon>Arthropoda</taxon>
        <taxon>Hexapoda</taxon>
        <taxon>Insecta</taxon>
        <taxon>Pterygota</taxon>
        <taxon>Neoptera</taxon>
        <taxon>Endopterygota</taxon>
        <taxon>Diptera</taxon>
        <taxon>Brachycera</taxon>
        <taxon>Muscomorpha</taxon>
        <taxon>Ephydroidea</taxon>
        <taxon>Drosophilidae</taxon>
        <taxon>Drosophila</taxon>
        <taxon>Sophophora</taxon>
    </lineage>
</organism>
<comment type="caution">
    <text evidence="1">The sequence shown here is derived from an EMBL/GenBank/DDBJ whole genome shotgun (WGS) entry which is preliminary data.</text>
</comment>
<dbReference type="Proteomes" id="UP001059596">
    <property type="component" value="Chromosome 3R"/>
</dbReference>
<keyword evidence="2" id="KW-1185">Reference proteome</keyword>
<dbReference type="AlphaFoldDB" id="A0A9P9YZF7"/>
<gene>
    <name evidence="1" type="ORF">M5D96_002122</name>
</gene>